<sequence length="38" mass="4204">MPAAKKDKFGVYSSSRRRITIKITTNTAANRPAIPITQ</sequence>
<comment type="caution">
    <text evidence="1">The sequence shown here is derived from an EMBL/GenBank/DDBJ whole genome shotgun (WGS) entry which is preliminary data.</text>
</comment>
<evidence type="ECO:0000313" key="1">
    <source>
        <dbReference type="EMBL" id="EJW95579.1"/>
    </source>
</evidence>
<protein>
    <submittedName>
        <fullName evidence="1">Uncharacterized protein</fullName>
    </submittedName>
</protein>
<dbReference type="AlphaFoldDB" id="J9G7Z7"/>
<organism evidence="1">
    <name type="scientific">gut metagenome</name>
    <dbReference type="NCBI Taxonomy" id="749906"/>
    <lineage>
        <taxon>unclassified sequences</taxon>
        <taxon>metagenomes</taxon>
        <taxon>organismal metagenomes</taxon>
    </lineage>
</organism>
<dbReference type="EMBL" id="AMCI01005719">
    <property type="protein sequence ID" value="EJW95579.1"/>
    <property type="molecule type" value="Genomic_DNA"/>
</dbReference>
<name>J9G7Z7_9ZZZZ</name>
<accession>J9G7Z7</accession>
<proteinExistence type="predicted"/>
<gene>
    <name evidence="1" type="ORF">EVA_16314</name>
</gene>
<reference evidence="1" key="1">
    <citation type="journal article" date="2012" name="PLoS ONE">
        <title>Gene sets for utilization of primary and secondary nutrition supplies in the distal gut of endangered iberian lynx.</title>
        <authorList>
            <person name="Alcaide M."/>
            <person name="Messina E."/>
            <person name="Richter M."/>
            <person name="Bargiela R."/>
            <person name="Peplies J."/>
            <person name="Huws S.A."/>
            <person name="Newbold C.J."/>
            <person name="Golyshin P.N."/>
            <person name="Simon M.A."/>
            <person name="Lopez G."/>
            <person name="Yakimov M.M."/>
            <person name="Ferrer M."/>
        </authorList>
    </citation>
    <scope>NUCLEOTIDE SEQUENCE</scope>
</reference>